<feature type="transmembrane region" description="Helical" evidence="1">
    <location>
        <begin position="103"/>
        <end position="124"/>
    </location>
</feature>
<gene>
    <name evidence="2" type="ORF">BET01_05670</name>
</gene>
<dbReference type="OrthoDB" id="2243560at2"/>
<protein>
    <submittedName>
        <fullName evidence="2">DUF1453 domain-containing protein</fullName>
    </submittedName>
</protein>
<feature type="transmembrane region" description="Helical" evidence="1">
    <location>
        <begin position="136"/>
        <end position="157"/>
    </location>
</feature>
<keyword evidence="3" id="KW-1185">Reference proteome</keyword>
<keyword evidence="1" id="KW-0472">Membrane</keyword>
<keyword evidence="1" id="KW-1133">Transmembrane helix</keyword>
<dbReference type="EMBL" id="MCIA01000030">
    <property type="protein sequence ID" value="RKD30803.1"/>
    <property type="molecule type" value="Genomic_DNA"/>
</dbReference>
<name>A0A419T035_9FIRM</name>
<reference evidence="2 3" key="1">
    <citation type="submission" date="2016-08" db="EMBL/GenBank/DDBJ databases">
        <title>A new outlook on sporulation: Clostridium algidixylanolyticum.</title>
        <authorList>
            <person name="Poppleton D.I."/>
            <person name="Gribaldo S."/>
        </authorList>
    </citation>
    <scope>NUCLEOTIDE SEQUENCE [LARGE SCALE GENOMIC DNA]</scope>
    <source>
        <strain evidence="2 3">SPL73</strain>
    </source>
</reference>
<comment type="caution">
    <text evidence="2">The sequence shown here is derived from an EMBL/GenBank/DDBJ whole genome shotgun (WGS) entry which is preliminary data.</text>
</comment>
<feature type="transmembrane region" description="Helical" evidence="1">
    <location>
        <begin position="35"/>
        <end position="51"/>
    </location>
</feature>
<dbReference type="Proteomes" id="UP000284277">
    <property type="component" value="Unassembled WGS sequence"/>
</dbReference>
<accession>A0A419T035</accession>
<dbReference type="Pfam" id="PF20327">
    <property type="entry name" value="DUF6622"/>
    <property type="match status" value="1"/>
</dbReference>
<evidence type="ECO:0000313" key="3">
    <source>
        <dbReference type="Proteomes" id="UP000284277"/>
    </source>
</evidence>
<dbReference type="AlphaFoldDB" id="A0A419T035"/>
<dbReference type="RefSeq" id="WP_120197593.1">
    <property type="nucleotide sequence ID" value="NZ_MCIA01000030.1"/>
</dbReference>
<feature type="transmembrane region" description="Helical" evidence="1">
    <location>
        <begin position="6"/>
        <end position="23"/>
    </location>
</feature>
<dbReference type="InterPro" id="IPR046730">
    <property type="entry name" value="DUF6622"/>
</dbReference>
<sequence length="171" mass="19752">MFLFEVIKRTPFMVWGILALLITRGLNATKDGEISFAKMLIMPLAFIIWGLEKLFSSFQYLNIALICYVVAAGIGSFAGYVLYARFRRIYKKDGVFYRTGSYLPLVIILVNFLIKYILNVILAIQPDFHRNLDFNVIYSVICGFSVGLFLGGFYQVFVGCRRYEESRIREF</sequence>
<keyword evidence="1" id="KW-0812">Transmembrane</keyword>
<feature type="transmembrane region" description="Helical" evidence="1">
    <location>
        <begin position="63"/>
        <end position="83"/>
    </location>
</feature>
<evidence type="ECO:0000313" key="2">
    <source>
        <dbReference type="EMBL" id="RKD30803.1"/>
    </source>
</evidence>
<evidence type="ECO:0000256" key="1">
    <source>
        <dbReference type="SAM" id="Phobius"/>
    </source>
</evidence>
<proteinExistence type="predicted"/>
<organism evidence="2 3">
    <name type="scientific">Lacrimispora algidixylanolytica</name>
    <dbReference type="NCBI Taxonomy" id="94868"/>
    <lineage>
        <taxon>Bacteria</taxon>
        <taxon>Bacillati</taxon>
        <taxon>Bacillota</taxon>
        <taxon>Clostridia</taxon>
        <taxon>Lachnospirales</taxon>
        <taxon>Lachnospiraceae</taxon>
        <taxon>Lacrimispora</taxon>
    </lineage>
</organism>